<evidence type="ECO:0000313" key="2">
    <source>
        <dbReference type="EMBL" id="MBU8874758.1"/>
    </source>
</evidence>
<feature type="transmembrane region" description="Helical" evidence="1">
    <location>
        <begin position="66"/>
        <end position="83"/>
    </location>
</feature>
<dbReference type="EMBL" id="JAHOPB010000001">
    <property type="protein sequence ID" value="MBU8874758.1"/>
    <property type="molecule type" value="Genomic_DNA"/>
</dbReference>
<organism evidence="2 3">
    <name type="scientific">Reyranella humidisoli</name>
    <dbReference type="NCBI Taxonomy" id="2849149"/>
    <lineage>
        <taxon>Bacteria</taxon>
        <taxon>Pseudomonadati</taxon>
        <taxon>Pseudomonadota</taxon>
        <taxon>Alphaproteobacteria</taxon>
        <taxon>Hyphomicrobiales</taxon>
        <taxon>Reyranellaceae</taxon>
        <taxon>Reyranella</taxon>
    </lineage>
</organism>
<keyword evidence="1" id="KW-1133">Transmembrane helix</keyword>
<keyword evidence="1" id="KW-0472">Membrane</keyword>
<dbReference type="InterPro" id="IPR046130">
    <property type="entry name" value="DUF6127"/>
</dbReference>
<reference evidence="2 3" key="1">
    <citation type="submission" date="2021-06" db="EMBL/GenBank/DDBJ databases">
        <authorList>
            <person name="Lee D.H."/>
        </authorList>
    </citation>
    <scope>NUCLEOTIDE SEQUENCE [LARGE SCALE GENOMIC DNA]</scope>
    <source>
        <strain evidence="2 3">MMS21-HV4-11</strain>
    </source>
</reference>
<keyword evidence="1" id="KW-0812">Transmembrane</keyword>
<keyword evidence="3" id="KW-1185">Reference proteome</keyword>
<name>A0ABS6ING1_9HYPH</name>
<dbReference type="Proteomes" id="UP000727907">
    <property type="component" value="Unassembled WGS sequence"/>
</dbReference>
<comment type="caution">
    <text evidence="2">The sequence shown here is derived from an EMBL/GenBank/DDBJ whole genome shotgun (WGS) entry which is preliminary data.</text>
</comment>
<evidence type="ECO:0000313" key="3">
    <source>
        <dbReference type="Proteomes" id="UP000727907"/>
    </source>
</evidence>
<evidence type="ECO:0000256" key="1">
    <source>
        <dbReference type="SAM" id="Phobius"/>
    </source>
</evidence>
<proteinExistence type="predicted"/>
<dbReference type="RefSeq" id="WP_216960830.1">
    <property type="nucleotide sequence ID" value="NZ_JAHOPB010000001.1"/>
</dbReference>
<dbReference type="Pfam" id="PF19622">
    <property type="entry name" value="DUF6127"/>
    <property type="match status" value="1"/>
</dbReference>
<sequence>MSMERDHIILPREALDAMLEDAAERGARKALTGIGLGDEKAPEHIRGLRDLFNMYRTVRDGALKQIGQGLALVLIGALVFFASTKLPNK</sequence>
<gene>
    <name evidence="2" type="ORF">KQ910_13365</name>
</gene>
<protein>
    <submittedName>
        <fullName evidence="2">Uncharacterized protein</fullName>
    </submittedName>
</protein>
<accession>A0ABS6ING1</accession>